<organism evidence="1 2">
    <name type="scientific">Nocardioides szechwanensis</name>
    <dbReference type="NCBI Taxonomy" id="1005944"/>
    <lineage>
        <taxon>Bacteria</taxon>
        <taxon>Bacillati</taxon>
        <taxon>Actinomycetota</taxon>
        <taxon>Actinomycetes</taxon>
        <taxon>Propionibacteriales</taxon>
        <taxon>Nocardioidaceae</taxon>
        <taxon>Nocardioides</taxon>
    </lineage>
</organism>
<dbReference type="Proteomes" id="UP000199004">
    <property type="component" value="Unassembled WGS sequence"/>
</dbReference>
<gene>
    <name evidence="1" type="ORF">SAMN05192576_1456</name>
</gene>
<sequence length="53" mass="5871">MNTIWNDPPVLGMTPLFHLDPSLGGPPLVTPDGHWRWQRDHWVALDLSGPSAA</sequence>
<evidence type="ECO:0000313" key="1">
    <source>
        <dbReference type="EMBL" id="SDN11263.1"/>
    </source>
</evidence>
<protein>
    <submittedName>
        <fullName evidence="1">Uncharacterized protein</fullName>
    </submittedName>
</protein>
<name>A0A1G9YS04_9ACTN</name>
<dbReference type="AlphaFoldDB" id="A0A1G9YS04"/>
<dbReference type="RefSeq" id="WP_170254261.1">
    <property type="nucleotide sequence ID" value="NZ_BKAE01000007.1"/>
</dbReference>
<dbReference type="EMBL" id="FNIC01000002">
    <property type="protein sequence ID" value="SDN11263.1"/>
    <property type="molecule type" value="Genomic_DNA"/>
</dbReference>
<accession>A0A1G9YS04</accession>
<proteinExistence type="predicted"/>
<reference evidence="1 2" key="1">
    <citation type="submission" date="2016-10" db="EMBL/GenBank/DDBJ databases">
        <authorList>
            <person name="de Groot N.N."/>
        </authorList>
    </citation>
    <scope>NUCLEOTIDE SEQUENCE [LARGE SCALE GENOMIC DNA]</scope>
    <source>
        <strain evidence="1 2">CGMCC 1.11147</strain>
    </source>
</reference>
<keyword evidence="2" id="KW-1185">Reference proteome</keyword>
<evidence type="ECO:0000313" key="2">
    <source>
        <dbReference type="Proteomes" id="UP000199004"/>
    </source>
</evidence>